<dbReference type="OrthoDB" id="266020at2759"/>
<dbReference type="GO" id="GO:0009967">
    <property type="term" value="P:positive regulation of signal transduction"/>
    <property type="evidence" value="ECO:0007669"/>
    <property type="project" value="UniProtKB-ARBA"/>
</dbReference>
<evidence type="ECO:0000256" key="3">
    <source>
        <dbReference type="PROSITE-ProRule" id="PRU00176"/>
    </source>
</evidence>
<dbReference type="GO" id="GO:0010629">
    <property type="term" value="P:negative regulation of gene expression"/>
    <property type="evidence" value="ECO:0007669"/>
    <property type="project" value="UniProtKB-ARBA"/>
</dbReference>
<dbReference type="PRINTS" id="PR00961">
    <property type="entry name" value="HUDSXLRNA"/>
</dbReference>
<dbReference type="InterPro" id="IPR000504">
    <property type="entry name" value="RRM_dom"/>
</dbReference>
<dbReference type="InterPro" id="IPR002343">
    <property type="entry name" value="Hud_Sxl_RNA"/>
</dbReference>
<evidence type="ECO:0000313" key="7">
    <source>
        <dbReference type="Proteomes" id="UP001059596"/>
    </source>
</evidence>
<feature type="domain" description="RRM" evidence="5">
    <location>
        <begin position="76"/>
        <end position="154"/>
    </location>
</feature>
<dbReference type="GO" id="GO:0003729">
    <property type="term" value="F:mRNA binding"/>
    <property type="evidence" value="ECO:0007669"/>
    <property type="project" value="UniProtKB-ARBA"/>
</dbReference>
<dbReference type="PROSITE" id="PS50102">
    <property type="entry name" value="RRM"/>
    <property type="match status" value="2"/>
</dbReference>
<reference evidence="6" key="1">
    <citation type="journal article" date="2023" name="Genome Biol. Evol.">
        <title>Long-read-based Genome Assembly of Drosophila gunungcola Reveals Fewer Chemosensory Genes in Flower-breeding Species.</title>
        <authorList>
            <person name="Negi A."/>
            <person name="Liao B.Y."/>
            <person name="Yeh S.D."/>
        </authorList>
    </citation>
    <scope>NUCLEOTIDE SEQUENCE</scope>
    <source>
        <strain evidence="6">Sukarami</strain>
    </source>
</reference>
<evidence type="ECO:0000313" key="6">
    <source>
        <dbReference type="EMBL" id="KAI8044660.1"/>
    </source>
</evidence>
<dbReference type="SUPFAM" id="SSF54928">
    <property type="entry name" value="RNA-binding domain, RBD"/>
    <property type="match status" value="2"/>
</dbReference>
<proteinExistence type="predicted"/>
<dbReference type="InterPro" id="IPR035979">
    <property type="entry name" value="RBD_domain_sf"/>
</dbReference>
<dbReference type="EMBL" id="JAMKOV010000001">
    <property type="protein sequence ID" value="KAI8044660.1"/>
    <property type="molecule type" value="Genomic_DNA"/>
</dbReference>
<feature type="region of interest" description="Disordered" evidence="4">
    <location>
        <begin position="245"/>
        <end position="309"/>
    </location>
</feature>
<name>A0A9Q0BUR5_9MUSC</name>
<evidence type="ECO:0000256" key="2">
    <source>
        <dbReference type="ARBA" id="ARBA00022884"/>
    </source>
</evidence>
<evidence type="ECO:0000256" key="4">
    <source>
        <dbReference type="SAM" id="MobiDB-lite"/>
    </source>
</evidence>
<dbReference type="AlphaFoldDB" id="A0A9Q0BUR5"/>
<feature type="region of interest" description="Disordered" evidence="4">
    <location>
        <begin position="1"/>
        <end position="36"/>
    </location>
</feature>
<feature type="compositionally biased region" description="Basic and acidic residues" evidence="4">
    <location>
        <begin position="283"/>
        <end position="295"/>
    </location>
</feature>
<dbReference type="SMART" id="SM00360">
    <property type="entry name" value="RRM"/>
    <property type="match status" value="2"/>
</dbReference>
<dbReference type="PANTHER" id="PTHR48027">
    <property type="entry name" value="HETEROGENEOUS NUCLEAR RIBONUCLEOPROTEIN 87F-RELATED"/>
    <property type="match status" value="1"/>
</dbReference>
<gene>
    <name evidence="6" type="ORF">M5D96_000831</name>
</gene>
<feature type="compositionally biased region" description="Polar residues" evidence="4">
    <location>
        <begin position="255"/>
        <end position="270"/>
    </location>
</feature>
<sequence length="309" mass="34987">MGSSNAESSRIKSLINFSSSPSRHTNGRTQKITNVPGSKEPKVQMVQWSYAGYGSFQAGSQERLKVSQFSGRGDRTNLMINFLPQDMKEAELNAIFSRFGEIRKSKIIRNSFTGKSCCYGFVDFVSNRQAAAAKNELDGHQIRGKRLKVAHARPSGQDNRNANLYVAHLPNYMDEQGLHDLFSPYGPILDVNVMRDKLTKQGCGVAFVRYEQFKDAKVAKLAMDQRRINGAYRPITVKFYERQLKGHPSQGRGGPNQTSNGLQFKLTQPNNKRRLKSPPISKRRMETEAQKDPKRPRVRNHCESQQSFN</sequence>
<accession>A0A9Q0BUR5</accession>
<dbReference type="Proteomes" id="UP001059596">
    <property type="component" value="Chromosome 3R"/>
</dbReference>
<comment type="caution">
    <text evidence="6">The sequence shown here is derived from an EMBL/GenBank/DDBJ whole genome shotgun (WGS) entry which is preliminary data.</text>
</comment>
<dbReference type="InterPro" id="IPR052462">
    <property type="entry name" value="SLIRP/GR-RBP-like"/>
</dbReference>
<dbReference type="GO" id="GO:0005737">
    <property type="term" value="C:cytoplasm"/>
    <property type="evidence" value="ECO:0007669"/>
    <property type="project" value="UniProtKB-ARBA"/>
</dbReference>
<dbReference type="Gene3D" id="3.30.70.330">
    <property type="match status" value="2"/>
</dbReference>
<dbReference type="Pfam" id="PF00076">
    <property type="entry name" value="RRM_1"/>
    <property type="match status" value="2"/>
</dbReference>
<feature type="domain" description="RRM" evidence="5">
    <location>
        <begin position="162"/>
        <end position="242"/>
    </location>
</feature>
<protein>
    <recommendedName>
        <fullName evidence="5">RRM domain-containing protein</fullName>
    </recommendedName>
</protein>
<dbReference type="FunFam" id="3.30.70.330:FF:000383">
    <property type="entry name" value="Sex lethal, isoform D"/>
    <property type="match status" value="1"/>
</dbReference>
<keyword evidence="1" id="KW-0677">Repeat</keyword>
<feature type="compositionally biased region" description="Polar residues" evidence="4">
    <location>
        <begin position="15"/>
        <end position="36"/>
    </location>
</feature>
<keyword evidence="7" id="KW-1185">Reference proteome</keyword>
<dbReference type="InterPro" id="IPR012677">
    <property type="entry name" value="Nucleotide-bd_a/b_plait_sf"/>
</dbReference>
<dbReference type="GO" id="GO:1990904">
    <property type="term" value="C:ribonucleoprotein complex"/>
    <property type="evidence" value="ECO:0007669"/>
    <property type="project" value="InterPro"/>
</dbReference>
<keyword evidence="2 3" id="KW-0694">RNA-binding</keyword>
<organism evidence="6 7">
    <name type="scientific">Drosophila gunungcola</name>
    <name type="common">fruit fly</name>
    <dbReference type="NCBI Taxonomy" id="103775"/>
    <lineage>
        <taxon>Eukaryota</taxon>
        <taxon>Metazoa</taxon>
        <taxon>Ecdysozoa</taxon>
        <taxon>Arthropoda</taxon>
        <taxon>Hexapoda</taxon>
        <taxon>Insecta</taxon>
        <taxon>Pterygota</taxon>
        <taxon>Neoptera</taxon>
        <taxon>Endopterygota</taxon>
        <taxon>Diptera</taxon>
        <taxon>Brachycera</taxon>
        <taxon>Muscomorpha</taxon>
        <taxon>Ephydroidea</taxon>
        <taxon>Drosophilidae</taxon>
        <taxon>Drosophila</taxon>
        <taxon>Sophophora</taxon>
    </lineage>
</organism>
<evidence type="ECO:0000259" key="5">
    <source>
        <dbReference type="PROSITE" id="PS50102"/>
    </source>
</evidence>
<evidence type="ECO:0000256" key="1">
    <source>
        <dbReference type="ARBA" id="ARBA00022737"/>
    </source>
</evidence>